<keyword evidence="3" id="KW-1185">Reference proteome</keyword>
<dbReference type="GeneTree" id="ENSGT01150000286900"/>
<dbReference type="Ensembl" id="ENSELUT00000090666.1">
    <property type="protein sequence ID" value="ENSELUP00000080835.1"/>
    <property type="gene ID" value="ENSELUG00000040766.1"/>
</dbReference>
<dbReference type="Gene3D" id="3.30.420.10">
    <property type="entry name" value="Ribonuclease H-like superfamily/Ribonuclease H"/>
    <property type="match status" value="1"/>
</dbReference>
<reference evidence="2" key="2">
    <citation type="submission" date="2025-08" db="UniProtKB">
        <authorList>
            <consortium name="Ensembl"/>
        </authorList>
    </citation>
    <scope>IDENTIFICATION</scope>
</reference>
<dbReference type="Proteomes" id="UP000265140">
    <property type="component" value="Chromosome 13"/>
</dbReference>
<dbReference type="GO" id="GO:0003676">
    <property type="term" value="F:nucleic acid binding"/>
    <property type="evidence" value="ECO:0007669"/>
    <property type="project" value="InterPro"/>
</dbReference>
<gene>
    <name evidence="2" type="primary">NUTF2</name>
</gene>
<sequence length="135" mass="16241">MGDLHICEGPINVEQYIQVLEQHMLPSRLRLFQRRPWLFQQDNAKPHSAHITTAWHCSKRVQVLNWPVCSPDLSPIENIWRIMKLKILQTRQTVEQLKSYFKQEWETFHFPNYSNWSSQFLNDNIVLAKEEVMQH</sequence>
<dbReference type="InterPro" id="IPR038717">
    <property type="entry name" value="Tc1-like_DDE_dom"/>
</dbReference>
<reference evidence="2 3" key="1">
    <citation type="submission" date="2020-02" db="EMBL/GenBank/DDBJ databases">
        <title>Esox lucius (northern pike) genome, fEsoLuc1, primary haplotype.</title>
        <authorList>
            <person name="Myers G."/>
            <person name="Karagic N."/>
            <person name="Meyer A."/>
            <person name="Pippel M."/>
            <person name="Reichard M."/>
            <person name="Winkler S."/>
            <person name="Tracey A."/>
            <person name="Sims Y."/>
            <person name="Howe K."/>
            <person name="Rhie A."/>
            <person name="Formenti G."/>
            <person name="Durbin R."/>
            <person name="Fedrigo O."/>
            <person name="Jarvis E.D."/>
        </authorList>
    </citation>
    <scope>NUCLEOTIDE SEQUENCE [LARGE SCALE GENOMIC DNA]</scope>
</reference>
<reference evidence="2" key="3">
    <citation type="submission" date="2025-09" db="UniProtKB">
        <authorList>
            <consortium name="Ensembl"/>
        </authorList>
    </citation>
    <scope>IDENTIFICATION</scope>
</reference>
<accession>A0AAY5JYK7</accession>
<evidence type="ECO:0000313" key="2">
    <source>
        <dbReference type="Ensembl" id="ENSELUP00000080835.1"/>
    </source>
</evidence>
<proteinExistence type="predicted"/>
<dbReference type="InterPro" id="IPR036397">
    <property type="entry name" value="RNaseH_sf"/>
</dbReference>
<dbReference type="Pfam" id="PF13358">
    <property type="entry name" value="DDE_3"/>
    <property type="match status" value="1"/>
</dbReference>
<protein>
    <recommendedName>
        <fullName evidence="1">Tc1-like transposase DDE domain-containing protein</fullName>
    </recommendedName>
</protein>
<organism evidence="2 3">
    <name type="scientific">Esox lucius</name>
    <name type="common">Northern pike</name>
    <dbReference type="NCBI Taxonomy" id="8010"/>
    <lineage>
        <taxon>Eukaryota</taxon>
        <taxon>Metazoa</taxon>
        <taxon>Chordata</taxon>
        <taxon>Craniata</taxon>
        <taxon>Vertebrata</taxon>
        <taxon>Euteleostomi</taxon>
        <taxon>Actinopterygii</taxon>
        <taxon>Neopterygii</taxon>
        <taxon>Teleostei</taxon>
        <taxon>Protacanthopterygii</taxon>
        <taxon>Esociformes</taxon>
        <taxon>Esocidae</taxon>
        <taxon>Esox</taxon>
    </lineage>
</organism>
<feature type="domain" description="Tc1-like transposase DDE" evidence="1">
    <location>
        <begin position="6"/>
        <end position="94"/>
    </location>
</feature>
<evidence type="ECO:0000259" key="1">
    <source>
        <dbReference type="Pfam" id="PF13358"/>
    </source>
</evidence>
<name>A0AAY5JYK7_ESOLU</name>
<evidence type="ECO:0000313" key="3">
    <source>
        <dbReference type="Proteomes" id="UP000265140"/>
    </source>
</evidence>
<dbReference type="AlphaFoldDB" id="A0AAY5JYK7"/>